<dbReference type="Pfam" id="PF02924">
    <property type="entry name" value="HDPD"/>
    <property type="match status" value="1"/>
</dbReference>
<name>A0A943HI57_9FIRM</name>
<dbReference type="EMBL" id="JAGZGG010000003">
    <property type="protein sequence ID" value="MBS5331311.1"/>
    <property type="molecule type" value="Genomic_DNA"/>
</dbReference>
<proteinExistence type="predicted"/>
<dbReference type="Proteomes" id="UP000759273">
    <property type="component" value="Unassembled WGS sequence"/>
</dbReference>
<protein>
    <submittedName>
        <fullName evidence="1">Head decoration protein</fullName>
    </submittedName>
</protein>
<dbReference type="InterPro" id="IPR004195">
    <property type="entry name" value="Head_decoration_D"/>
</dbReference>
<reference evidence="1" key="1">
    <citation type="submission" date="2021-02" db="EMBL/GenBank/DDBJ databases">
        <title>Infant gut strain persistence is associated with maternal origin, phylogeny, and functional potential including surface adhesion and iron acquisition.</title>
        <authorList>
            <person name="Lou Y.C."/>
        </authorList>
    </citation>
    <scope>NUCLEOTIDE SEQUENCE</scope>
    <source>
        <strain evidence="1">L3_101_000M1_dasL3_101_000M1_concoct_87</strain>
    </source>
</reference>
<gene>
    <name evidence="1" type="ORF">KHY36_02125</name>
</gene>
<dbReference type="AlphaFoldDB" id="A0A943HI57"/>
<sequence>MAEKLLSKKLGEVEVDGLVTAIDPHIVIGAGVIRKASSGTLKLTRGTVLAKSTGTAGDNKLVVLGTAASGDTETLTANCILCDDVEVGAAADATVDVYLAGCFDPNKVVMTNSHTLTEADKDALRDAGIVFKAASPM</sequence>
<evidence type="ECO:0000313" key="1">
    <source>
        <dbReference type="EMBL" id="MBS5331311.1"/>
    </source>
</evidence>
<evidence type="ECO:0000313" key="2">
    <source>
        <dbReference type="Proteomes" id="UP000759273"/>
    </source>
</evidence>
<comment type="caution">
    <text evidence="1">The sequence shown here is derived from an EMBL/GenBank/DDBJ whole genome shotgun (WGS) entry which is preliminary data.</text>
</comment>
<accession>A0A943HI57</accession>
<organism evidence="1 2">
    <name type="scientific">Subdoligranulum variabile</name>
    <dbReference type="NCBI Taxonomy" id="214851"/>
    <lineage>
        <taxon>Bacteria</taxon>
        <taxon>Bacillati</taxon>
        <taxon>Bacillota</taxon>
        <taxon>Clostridia</taxon>
        <taxon>Eubacteriales</taxon>
        <taxon>Oscillospiraceae</taxon>
        <taxon>Subdoligranulum</taxon>
    </lineage>
</organism>